<evidence type="ECO:0000259" key="3">
    <source>
        <dbReference type="Pfam" id="PF12923"/>
    </source>
</evidence>
<dbReference type="InterPro" id="IPR012677">
    <property type="entry name" value="Nucleotide-bd_a/b_plait_sf"/>
</dbReference>
<protein>
    <recommendedName>
        <fullName evidence="7">Ribosomal RNA-processing protein 7</fullName>
    </recommendedName>
</protein>
<feature type="compositionally biased region" description="Acidic residues" evidence="2">
    <location>
        <begin position="211"/>
        <end position="239"/>
    </location>
</feature>
<feature type="region of interest" description="Disordered" evidence="2">
    <location>
        <begin position="201"/>
        <end position="265"/>
    </location>
</feature>
<dbReference type="AlphaFoldDB" id="A0AAD7TJJ2"/>
<accession>A0AAD7TJJ2</accession>
<comment type="similarity">
    <text evidence="1">Belongs to the RRP7 family.</text>
</comment>
<dbReference type="Proteomes" id="UP001215151">
    <property type="component" value="Unassembled WGS sequence"/>
</dbReference>
<feature type="domain" description="Rrp7 RRM-like N-terminal" evidence="4">
    <location>
        <begin position="121"/>
        <end position="314"/>
    </location>
</feature>
<comment type="caution">
    <text evidence="5">The sequence shown here is derived from an EMBL/GenBank/DDBJ whole genome shotgun (WGS) entry which is preliminary data.</text>
</comment>
<dbReference type="InterPro" id="IPR040446">
    <property type="entry name" value="RRP7"/>
</dbReference>
<evidence type="ECO:0000313" key="6">
    <source>
        <dbReference type="Proteomes" id="UP001215151"/>
    </source>
</evidence>
<feature type="domain" description="Ribosomal RNA-processing protein 7 C-terminal" evidence="3">
    <location>
        <begin position="318"/>
        <end position="450"/>
    </location>
</feature>
<gene>
    <name evidence="5" type="ORF">ONZ51_g10576</name>
</gene>
<feature type="compositionally biased region" description="Low complexity" evidence="2">
    <location>
        <begin position="95"/>
        <end position="115"/>
    </location>
</feature>
<dbReference type="Pfam" id="PF12923">
    <property type="entry name" value="RRP7"/>
    <property type="match status" value="1"/>
</dbReference>
<dbReference type="PANTHER" id="PTHR13191:SF0">
    <property type="entry name" value="RIBOSOMAL RNA-PROCESSING PROTEIN 7 HOMOLOG A-RELATED"/>
    <property type="match status" value="1"/>
</dbReference>
<evidence type="ECO:0000259" key="4">
    <source>
        <dbReference type="Pfam" id="PF17799"/>
    </source>
</evidence>
<proteinExistence type="inferred from homology"/>
<feature type="region of interest" description="Disordered" evidence="2">
    <location>
        <begin position="63"/>
        <end position="115"/>
    </location>
</feature>
<dbReference type="Pfam" id="PF17799">
    <property type="entry name" value="RRM_Rrp7"/>
    <property type="match status" value="1"/>
</dbReference>
<name>A0AAD7TJJ2_9APHY</name>
<dbReference type="PANTHER" id="PTHR13191">
    <property type="entry name" value="RIBOSOMAL RNA PROCESSING PROTEIN 7-RELATED"/>
    <property type="match status" value="1"/>
</dbReference>
<organism evidence="5 6">
    <name type="scientific">Trametes cubensis</name>
    <dbReference type="NCBI Taxonomy" id="1111947"/>
    <lineage>
        <taxon>Eukaryota</taxon>
        <taxon>Fungi</taxon>
        <taxon>Dikarya</taxon>
        <taxon>Basidiomycota</taxon>
        <taxon>Agaricomycotina</taxon>
        <taxon>Agaricomycetes</taxon>
        <taxon>Polyporales</taxon>
        <taxon>Polyporaceae</taxon>
        <taxon>Trametes</taxon>
    </lineage>
</organism>
<evidence type="ECO:0000256" key="2">
    <source>
        <dbReference type="SAM" id="MobiDB-lite"/>
    </source>
</evidence>
<dbReference type="InterPro" id="IPR024326">
    <property type="entry name" value="RRP7_C"/>
</dbReference>
<dbReference type="EMBL" id="JAPEVG010000428">
    <property type="protein sequence ID" value="KAJ8462934.1"/>
    <property type="molecule type" value="Genomic_DNA"/>
</dbReference>
<dbReference type="InterPro" id="IPR040447">
    <property type="entry name" value="RRM_Rrp7"/>
</dbReference>
<dbReference type="InterPro" id="IPR035979">
    <property type="entry name" value="RBD_domain_sf"/>
</dbReference>
<evidence type="ECO:0008006" key="7">
    <source>
        <dbReference type="Google" id="ProtNLM"/>
    </source>
</evidence>
<dbReference type="Gene3D" id="3.30.70.330">
    <property type="match status" value="1"/>
</dbReference>
<dbReference type="Gene3D" id="6.10.250.1770">
    <property type="match status" value="1"/>
</dbReference>
<dbReference type="GO" id="GO:0032545">
    <property type="term" value="C:CURI complex"/>
    <property type="evidence" value="ECO:0007669"/>
    <property type="project" value="TreeGrafter"/>
</dbReference>
<reference evidence="5" key="1">
    <citation type="submission" date="2022-11" db="EMBL/GenBank/DDBJ databases">
        <title>Genome Sequence of Cubamyces cubensis.</title>
        <authorList>
            <person name="Buettner E."/>
        </authorList>
    </citation>
    <scope>NUCLEOTIDE SEQUENCE</scope>
    <source>
        <strain evidence="5">MPL-01</strain>
    </source>
</reference>
<dbReference type="SUPFAM" id="SSF54928">
    <property type="entry name" value="RNA-binding domain, RBD"/>
    <property type="match status" value="1"/>
</dbReference>
<dbReference type="GO" id="GO:0000028">
    <property type="term" value="P:ribosomal small subunit assembly"/>
    <property type="evidence" value="ECO:0007669"/>
    <property type="project" value="TreeGrafter"/>
</dbReference>
<keyword evidence="6" id="KW-1185">Reference proteome</keyword>
<dbReference type="GO" id="GO:0034456">
    <property type="term" value="C:UTP-C complex"/>
    <property type="evidence" value="ECO:0007669"/>
    <property type="project" value="TreeGrafter"/>
</dbReference>
<sequence>MPKSGNRVSLGKLARGYRRRYAEVFGYNISLEAMRTLHGELVNEYGADKYKLKNLQNWFSTERRKRDRATGPELAYDKMGSSSSPAKHKAKRAEAASASAPTASASGSNCSSSSSSLPASVSGFTVLPIAYSASATHVIYARAHSAPKQKNGKGKGKEKTAALPEGRTVFLVNVPPDATERELTVLFKSCGTVERVVFSTGGSGIASQPEEVIENDEDSEDEEQGEDGAESQGEEDEEADSRPKKKRKVAEPEGPKVVPLPSHSLRTLRRTGHTAYVVFLDSSSLERALKPPQKPYAWPVDKEAPHGLAHYTALYSALRPPLDVVRAHADSWMEAFEHEQAKKKQESKYRKGEAIVDEDGFTLVTRGGAYGKTLGGGVGVASKQFQEEQAGGTGSKRRRKEKKEKKEKEAFYAFQIHEKKRKELIDLKAKFEEDRAKIEKLRQTRKFKPY</sequence>
<feature type="region of interest" description="Disordered" evidence="2">
    <location>
        <begin position="385"/>
        <end position="407"/>
    </location>
</feature>
<evidence type="ECO:0000313" key="5">
    <source>
        <dbReference type="EMBL" id="KAJ8462934.1"/>
    </source>
</evidence>
<evidence type="ECO:0000256" key="1">
    <source>
        <dbReference type="ARBA" id="ARBA00006110"/>
    </source>
</evidence>
<dbReference type="GO" id="GO:0006364">
    <property type="term" value="P:rRNA processing"/>
    <property type="evidence" value="ECO:0007669"/>
    <property type="project" value="TreeGrafter"/>
</dbReference>
<dbReference type="GO" id="GO:0003676">
    <property type="term" value="F:nucleic acid binding"/>
    <property type="evidence" value="ECO:0007669"/>
    <property type="project" value="InterPro"/>
</dbReference>